<feature type="transmembrane region" description="Helical" evidence="2">
    <location>
        <begin position="214"/>
        <end position="234"/>
    </location>
</feature>
<name>A0A2K2U4Y7_9ACTN</name>
<keyword evidence="4" id="KW-0482">Metalloprotease</keyword>
<evidence type="ECO:0000313" key="4">
    <source>
        <dbReference type="EMBL" id="PNV65250.1"/>
    </source>
</evidence>
<dbReference type="Pfam" id="PF02517">
    <property type="entry name" value="Rce1-like"/>
    <property type="match status" value="1"/>
</dbReference>
<dbReference type="PANTHER" id="PTHR35797">
    <property type="entry name" value="PROTEASE-RELATED"/>
    <property type="match status" value="1"/>
</dbReference>
<feature type="transmembrane region" description="Helical" evidence="2">
    <location>
        <begin position="178"/>
        <end position="194"/>
    </location>
</feature>
<dbReference type="GO" id="GO:0080120">
    <property type="term" value="P:CAAX-box protein maturation"/>
    <property type="evidence" value="ECO:0007669"/>
    <property type="project" value="UniProtKB-ARBA"/>
</dbReference>
<keyword evidence="4" id="KW-0378">Hydrolase</keyword>
<gene>
    <name evidence="4" type="ORF">C2L80_07500</name>
</gene>
<dbReference type="GO" id="GO:0004175">
    <property type="term" value="F:endopeptidase activity"/>
    <property type="evidence" value="ECO:0007669"/>
    <property type="project" value="UniProtKB-ARBA"/>
</dbReference>
<feature type="transmembrane region" description="Helical" evidence="2">
    <location>
        <begin position="241"/>
        <end position="261"/>
    </location>
</feature>
<keyword evidence="2" id="KW-0472">Membrane</keyword>
<keyword evidence="2" id="KW-0812">Transmembrane</keyword>
<proteinExistence type="predicted"/>
<feature type="region of interest" description="Disordered" evidence="1">
    <location>
        <begin position="305"/>
        <end position="331"/>
    </location>
</feature>
<sequence>MRRITVFLAVTFALTWAYEFGVVYPISTGALAGIPPVATQLAAGAAMFFPAIGVAITRLITREGFKNSLIKPHGFKKSLPWFLVAWFAPSVLTLAGAAVYFLAFPQDFDPSMSLMLATVQQQAEVTGGAQVPADMLRLALVAQLPFAVLMAPALNILTTFGEEWGWRGYLVPKMAAKLRIVPTLLITGVIWGLWHAPLTAIGHNYGTGYPGWPVLVILAMCGFCIVMGVFLTYVTVRTGSCLAAAIGHGALNGFVSAAALFSATGGNPFVGPLPTGIVGGCAFIAVAALMLYDLRRREKAGTLAMPQAGLPDDTTKNGPARKGGDPAAPTA</sequence>
<evidence type="ECO:0000259" key="3">
    <source>
        <dbReference type="Pfam" id="PF02517"/>
    </source>
</evidence>
<dbReference type="PANTHER" id="PTHR35797:SF1">
    <property type="entry name" value="PROTEASE"/>
    <property type="match status" value="1"/>
</dbReference>
<accession>A0A2K2U4Y7</accession>
<feature type="domain" description="CAAX prenyl protease 2/Lysostaphin resistance protein A-like" evidence="3">
    <location>
        <begin position="147"/>
        <end position="253"/>
    </location>
</feature>
<evidence type="ECO:0000256" key="1">
    <source>
        <dbReference type="SAM" id="MobiDB-lite"/>
    </source>
</evidence>
<feature type="transmembrane region" description="Helical" evidence="2">
    <location>
        <begin position="81"/>
        <end position="103"/>
    </location>
</feature>
<feature type="transmembrane region" description="Helical" evidence="2">
    <location>
        <begin position="41"/>
        <end position="60"/>
    </location>
</feature>
<organism evidence="4 5">
    <name type="scientific">Rubneribacter badeniensis</name>
    <dbReference type="NCBI Taxonomy" id="2070688"/>
    <lineage>
        <taxon>Bacteria</taxon>
        <taxon>Bacillati</taxon>
        <taxon>Actinomycetota</taxon>
        <taxon>Coriobacteriia</taxon>
        <taxon>Eggerthellales</taxon>
        <taxon>Eggerthellaceae</taxon>
        <taxon>Rubneribacter</taxon>
    </lineage>
</organism>
<evidence type="ECO:0000313" key="5">
    <source>
        <dbReference type="Proteomes" id="UP000236488"/>
    </source>
</evidence>
<comment type="caution">
    <text evidence="4">The sequence shown here is derived from an EMBL/GenBank/DDBJ whole genome shotgun (WGS) entry which is preliminary data.</text>
</comment>
<dbReference type="GO" id="GO:0008237">
    <property type="term" value="F:metallopeptidase activity"/>
    <property type="evidence" value="ECO:0007669"/>
    <property type="project" value="UniProtKB-KW"/>
</dbReference>
<dbReference type="AlphaFoldDB" id="A0A2K2U4Y7"/>
<protein>
    <submittedName>
        <fullName evidence="4">CPBP family intramembrane metalloprotease domain-containing protein</fullName>
    </submittedName>
</protein>
<dbReference type="Proteomes" id="UP000236488">
    <property type="component" value="Unassembled WGS sequence"/>
</dbReference>
<keyword evidence="5" id="KW-1185">Reference proteome</keyword>
<dbReference type="InterPro" id="IPR042150">
    <property type="entry name" value="MmRce1-like"/>
</dbReference>
<dbReference type="GO" id="GO:0006508">
    <property type="term" value="P:proteolysis"/>
    <property type="evidence" value="ECO:0007669"/>
    <property type="project" value="UniProtKB-KW"/>
</dbReference>
<keyword evidence="4" id="KW-0645">Protease</keyword>
<feature type="transmembrane region" description="Helical" evidence="2">
    <location>
        <begin position="135"/>
        <end position="157"/>
    </location>
</feature>
<reference evidence="4 5" key="1">
    <citation type="journal article" date="2018" name="Int. J. Syst. Evol. Microbiol.">
        <title>Rubneribacter badeniensis gen. nov., sp. nov. and Enteroscipio rubneri gen. nov., sp. nov., new members of the Eggerthellaceae isolated from human faeces.</title>
        <authorList>
            <person name="Danylec N."/>
            <person name="Gobl A."/>
            <person name="Stoll D.A."/>
            <person name="Hetzer B."/>
            <person name="Kulling S.E."/>
            <person name="Huch M."/>
        </authorList>
    </citation>
    <scope>NUCLEOTIDE SEQUENCE [LARGE SCALE GENOMIC DNA]</scope>
    <source>
        <strain evidence="4 5">ResAG-85</strain>
    </source>
</reference>
<dbReference type="InterPro" id="IPR003675">
    <property type="entry name" value="Rce1/LyrA-like_dom"/>
</dbReference>
<keyword evidence="2" id="KW-1133">Transmembrane helix</keyword>
<feature type="transmembrane region" description="Helical" evidence="2">
    <location>
        <begin position="273"/>
        <end position="292"/>
    </location>
</feature>
<dbReference type="RefSeq" id="WP_103262953.1">
    <property type="nucleotide sequence ID" value="NZ_PPEL01000039.1"/>
</dbReference>
<evidence type="ECO:0000256" key="2">
    <source>
        <dbReference type="SAM" id="Phobius"/>
    </source>
</evidence>
<dbReference type="EMBL" id="PPEL01000039">
    <property type="protein sequence ID" value="PNV65250.1"/>
    <property type="molecule type" value="Genomic_DNA"/>
</dbReference>